<dbReference type="AlphaFoldDB" id="G0U287"/>
<keyword evidence="1" id="KW-0812">Transmembrane</keyword>
<evidence type="ECO:0000256" key="1">
    <source>
        <dbReference type="SAM" id="Phobius"/>
    </source>
</evidence>
<reference evidence="2" key="1">
    <citation type="journal article" date="2012" name="Proc. Natl. Acad. Sci. U.S.A.">
        <title>Antigenic diversity is generated by distinct evolutionary mechanisms in African trypanosome species.</title>
        <authorList>
            <person name="Jackson A.P."/>
            <person name="Berry A."/>
            <person name="Aslett M."/>
            <person name="Allison H.C."/>
            <person name="Burton P."/>
            <person name="Vavrova-Anderson J."/>
            <person name="Brown R."/>
            <person name="Browne H."/>
            <person name="Corton N."/>
            <person name="Hauser H."/>
            <person name="Gamble J."/>
            <person name="Gilderthorp R."/>
            <person name="Marcello L."/>
            <person name="McQuillan J."/>
            <person name="Otto T.D."/>
            <person name="Quail M.A."/>
            <person name="Sanders M.J."/>
            <person name="van Tonder A."/>
            <person name="Ginger M.L."/>
            <person name="Field M.C."/>
            <person name="Barry J.D."/>
            <person name="Hertz-Fowler C."/>
            <person name="Berriman M."/>
        </authorList>
    </citation>
    <scope>NUCLEOTIDE SEQUENCE</scope>
    <source>
        <strain evidence="2">Y486</strain>
    </source>
</reference>
<dbReference type="VEuPathDB" id="TriTrypDB:TvY486_0902130"/>
<gene>
    <name evidence="2" type="ORF">TVY486_0902130</name>
</gene>
<dbReference type="EMBL" id="HE573025">
    <property type="protein sequence ID" value="CCC50390.1"/>
    <property type="molecule type" value="Genomic_DNA"/>
</dbReference>
<name>G0U287_TRYVY</name>
<sequence>MLIHLDKWWKSKAHRRIRGARGHRFVSLKFHVVFLASVVGFIEWVMRSTDVFERPLHHVAPPPVPPPPPLPTSIGYALGREMPHLRSMELEEAIPAHLPQKRGIDYVSLRSGDKF</sequence>
<evidence type="ECO:0000313" key="2">
    <source>
        <dbReference type="EMBL" id="CCC50390.1"/>
    </source>
</evidence>
<feature type="transmembrane region" description="Helical" evidence="1">
    <location>
        <begin position="25"/>
        <end position="46"/>
    </location>
</feature>
<evidence type="ECO:0008006" key="3">
    <source>
        <dbReference type="Google" id="ProtNLM"/>
    </source>
</evidence>
<keyword evidence="1" id="KW-1133">Transmembrane helix</keyword>
<proteinExistence type="predicted"/>
<protein>
    <recommendedName>
        <fullName evidence="3">Developmentally regulated protein</fullName>
    </recommendedName>
</protein>
<organism evidence="2">
    <name type="scientific">Trypanosoma vivax (strain Y486)</name>
    <dbReference type="NCBI Taxonomy" id="1055687"/>
    <lineage>
        <taxon>Eukaryota</taxon>
        <taxon>Discoba</taxon>
        <taxon>Euglenozoa</taxon>
        <taxon>Kinetoplastea</taxon>
        <taxon>Metakinetoplastina</taxon>
        <taxon>Trypanosomatida</taxon>
        <taxon>Trypanosomatidae</taxon>
        <taxon>Trypanosoma</taxon>
        <taxon>Duttonella</taxon>
    </lineage>
</organism>
<keyword evidence="1" id="KW-0472">Membrane</keyword>
<accession>G0U287</accession>